<sequence length="537" mass="60469">MRFAFGNEANRPDEVASTSGVNKKLPFVFTASFVGDEAEEVGRGAVSSTQCPQTPPTSRHDGRVVGLAKAVTPSHVDLQQELALYDRIRRANAACWFEGNARRDALERELKEVMMEETQDLKSSIFSVQEQKDAVEREIRSFVSGEKRARSALMDPLKVDSSGTVRALGSRLREVEEEIHKAKHQKRVEAAKREEERRREQERRRAEEEVERARRAEEERAERAEAERVLQATREAERRRAEAAEAERRAAEAREREERESKVPAGTKMAPGASKWQRTCAAVYEKHKDLAKVIFQASKLERLKLEKPLKKAVNQLSCSRQQIRFVGGNVTSHLSNQHQQGQHLYSYCLVRLGDLIAAQAPGLGAAKQLAFAYAELVAMVSDAGFEDLTFVLFASLHRSCPLAVPGLPKSYEGDLTEIKGYISLLAAVCQRQNPDWCWSYQARFLNHLPATERTALALDAFLQMAGHALHTKFRRQQDKVFACVRQGFVRSLGQAKGSEDVDAVKSRIEKYVDMRVFASAPKDSHIPETDESTHIRC</sequence>
<organism evidence="12 13">
    <name type="scientific">Chloropicon roscoffensis</name>
    <dbReference type="NCBI Taxonomy" id="1461544"/>
    <lineage>
        <taxon>Eukaryota</taxon>
        <taxon>Viridiplantae</taxon>
        <taxon>Chlorophyta</taxon>
        <taxon>Chloropicophyceae</taxon>
        <taxon>Chloropicales</taxon>
        <taxon>Chloropicaceae</taxon>
        <taxon>Chloropicon</taxon>
    </lineage>
</organism>
<evidence type="ECO:0000313" key="12">
    <source>
        <dbReference type="EMBL" id="WZN66657.1"/>
    </source>
</evidence>
<dbReference type="GO" id="GO:0005543">
    <property type="term" value="F:phospholipid binding"/>
    <property type="evidence" value="ECO:0007669"/>
    <property type="project" value="TreeGrafter"/>
</dbReference>
<evidence type="ECO:0000256" key="1">
    <source>
        <dbReference type="ARBA" id="ARBA00004567"/>
    </source>
</evidence>
<evidence type="ECO:0000256" key="8">
    <source>
        <dbReference type="ARBA" id="ARBA00023242"/>
    </source>
</evidence>
<dbReference type="GO" id="GO:0044614">
    <property type="term" value="C:nuclear pore cytoplasmic filaments"/>
    <property type="evidence" value="ECO:0007669"/>
    <property type="project" value="TreeGrafter"/>
</dbReference>
<evidence type="ECO:0000256" key="2">
    <source>
        <dbReference type="ARBA" id="ARBA00011056"/>
    </source>
</evidence>
<evidence type="ECO:0000256" key="10">
    <source>
        <dbReference type="ARBA" id="ARBA00029983"/>
    </source>
</evidence>
<evidence type="ECO:0000256" key="6">
    <source>
        <dbReference type="ARBA" id="ARBA00023010"/>
    </source>
</evidence>
<keyword evidence="13" id="KW-1185">Reference proteome</keyword>
<dbReference type="Pfam" id="PF07817">
    <property type="entry name" value="GLE1"/>
    <property type="match status" value="2"/>
</dbReference>
<dbReference type="EMBL" id="CP151516">
    <property type="protein sequence ID" value="WZN66657.1"/>
    <property type="molecule type" value="Genomic_DNA"/>
</dbReference>
<proteinExistence type="inferred from homology"/>
<evidence type="ECO:0000256" key="7">
    <source>
        <dbReference type="ARBA" id="ARBA00023132"/>
    </source>
</evidence>
<comment type="similarity">
    <text evidence="2">Belongs to the GLE1 family.</text>
</comment>
<evidence type="ECO:0000256" key="4">
    <source>
        <dbReference type="ARBA" id="ARBA00022816"/>
    </source>
</evidence>
<dbReference type="InterPro" id="IPR012476">
    <property type="entry name" value="GLE1"/>
</dbReference>
<evidence type="ECO:0000256" key="5">
    <source>
        <dbReference type="ARBA" id="ARBA00022927"/>
    </source>
</evidence>
<protein>
    <recommendedName>
        <fullName evidence="9">mRNA export factor GLE1</fullName>
    </recommendedName>
    <alternativeName>
        <fullName evidence="10">Nucleoporin GLE1</fullName>
    </alternativeName>
</protein>
<comment type="subcellular location">
    <subcellularLocation>
        <location evidence="1">Nucleus</location>
        <location evidence="1">Nuclear pore complex</location>
    </subcellularLocation>
</comment>
<evidence type="ECO:0000313" key="13">
    <source>
        <dbReference type="Proteomes" id="UP001472866"/>
    </source>
</evidence>
<dbReference type="PANTHER" id="PTHR12960">
    <property type="entry name" value="GLE-1-RELATED"/>
    <property type="match status" value="1"/>
</dbReference>
<gene>
    <name evidence="12" type="ORF">HKI87_16g82260</name>
</gene>
<dbReference type="GO" id="GO:0000822">
    <property type="term" value="F:inositol hexakisphosphate binding"/>
    <property type="evidence" value="ECO:0007669"/>
    <property type="project" value="TreeGrafter"/>
</dbReference>
<keyword evidence="4" id="KW-0509">mRNA transport</keyword>
<keyword evidence="8" id="KW-0539">Nucleus</keyword>
<evidence type="ECO:0000256" key="9">
    <source>
        <dbReference type="ARBA" id="ARBA00026227"/>
    </source>
</evidence>
<keyword evidence="3" id="KW-0813">Transport</keyword>
<dbReference type="GO" id="GO:0015031">
    <property type="term" value="P:protein transport"/>
    <property type="evidence" value="ECO:0007669"/>
    <property type="project" value="UniProtKB-KW"/>
</dbReference>
<dbReference type="GO" id="GO:0005737">
    <property type="term" value="C:cytoplasm"/>
    <property type="evidence" value="ECO:0007669"/>
    <property type="project" value="TreeGrafter"/>
</dbReference>
<dbReference type="AlphaFoldDB" id="A0AAX4PKB3"/>
<evidence type="ECO:0000256" key="11">
    <source>
        <dbReference type="SAM" id="MobiDB-lite"/>
    </source>
</evidence>
<keyword evidence="7" id="KW-0906">Nuclear pore complex</keyword>
<dbReference type="InterPro" id="IPR038506">
    <property type="entry name" value="GLE1-like_sf"/>
</dbReference>
<dbReference type="Gene3D" id="1.25.40.510">
    <property type="entry name" value="GLE1-like"/>
    <property type="match status" value="1"/>
</dbReference>
<evidence type="ECO:0000256" key="3">
    <source>
        <dbReference type="ARBA" id="ARBA00022448"/>
    </source>
</evidence>
<name>A0AAX4PKB3_9CHLO</name>
<keyword evidence="6" id="KW-0811">Translocation</keyword>
<dbReference type="GO" id="GO:0031369">
    <property type="term" value="F:translation initiation factor binding"/>
    <property type="evidence" value="ECO:0007669"/>
    <property type="project" value="TreeGrafter"/>
</dbReference>
<dbReference type="Proteomes" id="UP001472866">
    <property type="component" value="Chromosome 16"/>
</dbReference>
<dbReference type="GO" id="GO:0016973">
    <property type="term" value="P:poly(A)+ mRNA export from nucleus"/>
    <property type="evidence" value="ECO:0007669"/>
    <property type="project" value="InterPro"/>
</dbReference>
<reference evidence="12 13" key="1">
    <citation type="submission" date="2024-03" db="EMBL/GenBank/DDBJ databases">
        <title>Complete genome sequence of the green alga Chloropicon roscoffensis RCC1871.</title>
        <authorList>
            <person name="Lemieux C."/>
            <person name="Pombert J.-F."/>
            <person name="Otis C."/>
            <person name="Turmel M."/>
        </authorList>
    </citation>
    <scope>NUCLEOTIDE SEQUENCE [LARGE SCALE GENOMIC DNA]</scope>
    <source>
        <strain evidence="12 13">RCC1871</strain>
    </source>
</reference>
<keyword evidence="5" id="KW-0653">Protein transport</keyword>
<dbReference type="PANTHER" id="PTHR12960:SF0">
    <property type="entry name" value="MRNA EXPORT FACTOR GLE1"/>
    <property type="match status" value="1"/>
</dbReference>
<feature type="region of interest" description="Disordered" evidence="11">
    <location>
        <begin position="176"/>
        <end position="272"/>
    </location>
</feature>
<feature type="compositionally biased region" description="Basic and acidic residues" evidence="11">
    <location>
        <begin position="187"/>
        <end position="262"/>
    </location>
</feature>
<accession>A0AAX4PKB3</accession>